<dbReference type="EMBL" id="HG992977">
    <property type="protein sequence ID" value="CAE6998857.1"/>
    <property type="molecule type" value="Genomic_DNA"/>
</dbReference>
<reference evidence="1" key="1">
    <citation type="submission" date="2021-02" db="EMBL/GenBank/DDBJ databases">
        <authorList>
            <person name="Syme A R."/>
            <person name="Syme A R."/>
            <person name="Moolhuijzen P."/>
        </authorList>
    </citation>
    <scope>NUCLEOTIDE SEQUENCE</scope>
    <source>
        <strain evidence="1">W1-1</strain>
    </source>
</reference>
<sequence length="203" mass="22558">MSGTGNNSTSANLPGVYIKNQWKPTEWVCKYLHDYGKRSEFAPVALKGSFMVDITAEREAPRADPNHPLFRKGVTSHPSQSTQWQNTVLPYIRQLIFKVSSTTDIFYMGRILQCPLLPGLHENVMKLDMAGFDWFSGVTHNCRSNTFLDLASTISPLREAAFTLHAASITTSMWGERLMIELEATDAVRARDSTDVPASSASA</sequence>
<dbReference type="Proteomes" id="UP000472372">
    <property type="component" value="Chromosome 1"/>
</dbReference>
<proteinExistence type="predicted"/>
<evidence type="ECO:0000313" key="2">
    <source>
        <dbReference type="Proteomes" id="UP000472372"/>
    </source>
</evidence>
<accession>A0A6S6VUR0</accession>
<evidence type="ECO:0000313" key="1">
    <source>
        <dbReference type="EMBL" id="CAE6998857.1"/>
    </source>
</evidence>
<gene>
    <name evidence="1" type="ORF">PTTW11_00796</name>
</gene>
<dbReference type="AlphaFoldDB" id="A0A6S6VUR0"/>
<protein>
    <submittedName>
        <fullName evidence="1">Uncharacterized protein</fullName>
    </submittedName>
</protein>
<name>A0A6S6VUR0_9PLEO</name>
<organism evidence="1 2">
    <name type="scientific">Pyrenophora teres f. teres</name>
    <dbReference type="NCBI Taxonomy" id="97479"/>
    <lineage>
        <taxon>Eukaryota</taxon>
        <taxon>Fungi</taxon>
        <taxon>Dikarya</taxon>
        <taxon>Ascomycota</taxon>
        <taxon>Pezizomycotina</taxon>
        <taxon>Dothideomycetes</taxon>
        <taxon>Pleosporomycetidae</taxon>
        <taxon>Pleosporales</taxon>
        <taxon>Pleosporineae</taxon>
        <taxon>Pleosporaceae</taxon>
        <taxon>Pyrenophora</taxon>
    </lineage>
</organism>